<evidence type="ECO:0000256" key="1">
    <source>
        <dbReference type="SAM" id="Phobius"/>
    </source>
</evidence>
<evidence type="ECO:0000313" key="2">
    <source>
        <dbReference type="EMBL" id="KPJ50751.1"/>
    </source>
</evidence>
<name>A0A0S7WL26_UNCT6</name>
<feature type="transmembrane region" description="Helical" evidence="1">
    <location>
        <begin position="53"/>
        <end position="75"/>
    </location>
</feature>
<feature type="transmembrane region" description="Helical" evidence="1">
    <location>
        <begin position="139"/>
        <end position="157"/>
    </location>
</feature>
<feature type="transmembrane region" description="Helical" evidence="1">
    <location>
        <begin position="358"/>
        <end position="376"/>
    </location>
</feature>
<dbReference type="Proteomes" id="UP000051124">
    <property type="component" value="Unassembled WGS sequence"/>
</dbReference>
<comment type="caution">
    <text evidence="2">The sequence shown here is derived from an EMBL/GenBank/DDBJ whole genome shotgun (WGS) entry which is preliminary data.</text>
</comment>
<feature type="transmembrane region" description="Helical" evidence="1">
    <location>
        <begin position="201"/>
        <end position="224"/>
    </location>
</feature>
<sequence length="516" mass="59008">MGCSPFRGLDFCRITVVILFLCLLLLYLSLLSKSYLVDGLNFAKVVEDADPHAFYFFHPHHLLYAPICYLLYWSARMLGYSGRAVTVLQVFSSIMGALGVAVFFSFLRRLNIRHLIALISSLFLAFSYGYWYHSVNVSSTLPALALLMISLYLLVGLKRSVFSTSLISICQGLCILFHQIHVLSVVPFLAFFLISGRKRSIAHYFLGLISCVAVPYLTVGTIVLRLKSIGEFLHWTTQYLHSEPSYWEVKISILLTAVRSMGISLLGGHYLLLSDYRRVLFVAAATLVSVFITFSLFRLLMHWKELRRASSSPVLLLSVVYAGVFSFWCPGYYSFWVIQLVPLFSLLSFLWNEQRQRAQMVLVAVLVIHFGLNLFGNVVPKHLATPGYVEFLYRVRDRTARDDLFIIRGLTRAKGRWVEYIDPNILYSLKRDYVTLPDMARNPEQAMGEIERRVMGGLGVYLWWDLEASALEDPTLPHKDVLVRVLSRYDRAPAFSSHGYTVWKLTPTKRKEDLPK</sequence>
<accession>A0A0S7WL26</accession>
<reference evidence="2 3" key="1">
    <citation type="journal article" date="2015" name="Microbiome">
        <title>Genomic resolution of linkages in carbon, nitrogen, and sulfur cycling among widespread estuary sediment bacteria.</title>
        <authorList>
            <person name="Baker B.J."/>
            <person name="Lazar C.S."/>
            <person name="Teske A.P."/>
            <person name="Dick G.J."/>
        </authorList>
    </citation>
    <scope>NUCLEOTIDE SEQUENCE [LARGE SCALE GENOMIC DNA]</scope>
    <source>
        <strain evidence="2">DG_26</strain>
    </source>
</reference>
<protein>
    <recommendedName>
        <fullName evidence="4">Glycosyltransferase RgtA/B/C/D-like domain-containing protein</fullName>
    </recommendedName>
</protein>
<feature type="transmembrane region" description="Helical" evidence="1">
    <location>
        <begin position="14"/>
        <end position="32"/>
    </location>
</feature>
<keyword evidence="1" id="KW-0472">Membrane</keyword>
<feature type="transmembrane region" description="Helical" evidence="1">
    <location>
        <begin position="279"/>
        <end position="300"/>
    </location>
</feature>
<gene>
    <name evidence="2" type="ORF">AMJ40_01980</name>
</gene>
<feature type="transmembrane region" description="Helical" evidence="1">
    <location>
        <begin position="312"/>
        <end position="328"/>
    </location>
</feature>
<evidence type="ECO:0000313" key="3">
    <source>
        <dbReference type="Proteomes" id="UP000051124"/>
    </source>
</evidence>
<keyword evidence="1" id="KW-0812">Transmembrane</keyword>
<dbReference type="EMBL" id="LIZT01000013">
    <property type="protein sequence ID" value="KPJ50751.1"/>
    <property type="molecule type" value="Genomic_DNA"/>
</dbReference>
<organism evidence="2 3">
    <name type="scientific">candidate division TA06 bacterium DG_26</name>
    <dbReference type="NCBI Taxonomy" id="1703771"/>
    <lineage>
        <taxon>Bacteria</taxon>
        <taxon>Bacteria division TA06</taxon>
    </lineage>
</organism>
<feature type="transmembrane region" description="Helical" evidence="1">
    <location>
        <begin position="169"/>
        <end position="195"/>
    </location>
</feature>
<proteinExistence type="predicted"/>
<feature type="transmembrane region" description="Helical" evidence="1">
    <location>
        <begin position="87"/>
        <end position="107"/>
    </location>
</feature>
<feature type="transmembrane region" description="Helical" evidence="1">
    <location>
        <begin position="114"/>
        <end position="133"/>
    </location>
</feature>
<keyword evidence="1" id="KW-1133">Transmembrane helix</keyword>
<dbReference type="AlphaFoldDB" id="A0A0S7WL26"/>
<evidence type="ECO:0008006" key="4">
    <source>
        <dbReference type="Google" id="ProtNLM"/>
    </source>
</evidence>